<protein>
    <recommendedName>
        <fullName evidence="2">Peptidase S9 prolyl oligopeptidase catalytic domain-containing protein</fullName>
    </recommendedName>
</protein>
<dbReference type="SUPFAM" id="SSF53474">
    <property type="entry name" value="alpha/beta-Hydrolases"/>
    <property type="match status" value="1"/>
</dbReference>
<reference evidence="3 4" key="1">
    <citation type="journal article" date="2017" name="Infect. Genet. Evol.">
        <title>The new phylogeny of the genus Mycobacterium: The old and the news.</title>
        <authorList>
            <person name="Tortoli E."/>
            <person name="Fedrizzi T."/>
            <person name="Meehan C.J."/>
            <person name="Trovato A."/>
            <person name="Grottola A."/>
            <person name="Giacobazzi E."/>
            <person name="Serpini G.F."/>
            <person name="Tagliazucchi S."/>
            <person name="Fabio A."/>
            <person name="Bettua C."/>
            <person name="Bertorelli R."/>
            <person name="Frascaro F."/>
            <person name="De Sanctis V."/>
            <person name="Pecorari M."/>
            <person name="Jousson O."/>
            <person name="Segata N."/>
            <person name="Cirillo D.M."/>
        </authorList>
    </citation>
    <scope>NUCLEOTIDE SEQUENCE [LARGE SCALE GENOMIC DNA]</scope>
    <source>
        <strain evidence="3 4">NCTC 12882</strain>
    </source>
</reference>
<accession>A0A2G5PJE4</accession>
<dbReference type="OrthoDB" id="6059224at2"/>
<dbReference type="EMBL" id="PDKV01000019">
    <property type="protein sequence ID" value="PIB78094.1"/>
    <property type="molecule type" value="Genomic_DNA"/>
</dbReference>
<dbReference type="InterPro" id="IPR001375">
    <property type="entry name" value="Peptidase_S9_cat"/>
</dbReference>
<proteinExistence type="predicted"/>
<evidence type="ECO:0000313" key="4">
    <source>
        <dbReference type="Proteomes" id="UP000230971"/>
    </source>
</evidence>
<dbReference type="Pfam" id="PF00326">
    <property type="entry name" value="Peptidase_S9"/>
    <property type="match status" value="1"/>
</dbReference>
<dbReference type="GO" id="GO:0008236">
    <property type="term" value="F:serine-type peptidase activity"/>
    <property type="evidence" value="ECO:0007669"/>
    <property type="project" value="InterPro"/>
</dbReference>
<name>A0A2G5PJE4_MYCCE</name>
<evidence type="ECO:0000256" key="1">
    <source>
        <dbReference type="SAM" id="MobiDB-lite"/>
    </source>
</evidence>
<sequence>MDDRRTRPRSHPARSHPPVTHQGLDRRKTGPRRPPRSLTDRLSLLVVPEHIALHIGEVPVLLRRSGRDSAPIVVLYHGFGPPNSPQEMAQAFPLETVDATIAYVGLALFGERLPPGGLEEILDRQSRDYLRQLLMPVIEQAADELPRLVAEIAERTGADADRLALLGFSAGGVVVADALIRAQVPIQAAVLVNTVSSPSAAVAISERLSGNPYPWDDEARTAAQRGDLAAHASDVAARSTPPALLILHGANDEYIAPDDPRDLYTALRNAYRESGRADLVEFRIFDDVAHHLTGANNHVEGLSRITALNEAASDWLNTQLRKRT</sequence>
<dbReference type="Gene3D" id="3.40.50.1820">
    <property type="entry name" value="alpha/beta hydrolase"/>
    <property type="match status" value="1"/>
</dbReference>
<dbReference type="Proteomes" id="UP000230971">
    <property type="component" value="Unassembled WGS sequence"/>
</dbReference>
<feature type="compositionally biased region" description="Basic residues" evidence="1">
    <location>
        <begin position="1"/>
        <end position="14"/>
    </location>
</feature>
<dbReference type="InterPro" id="IPR029058">
    <property type="entry name" value="AB_hydrolase_fold"/>
</dbReference>
<organism evidence="3 4">
    <name type="scientific">Mycobacterium celatum</name>
    <dbReference type="NCBI Taxonomy" id="28045"/>
    <lineage>
        <taxon>Bacteria</taxon>
        <taxon>Bacillati</taxon>
        <taxon>Actinomycetota</taxon>
        <taxon>Actinomycetes</taxon>
        <taxon>Mycobacteriales</taxon>
        <taxon>Mycobacteriaceae</taxon>
        <taxon>Mycobacterium</taxon>
    </lineage>
</organism>
<feature type="domain" description="Peptidase S9 prolyl oligopeptidase catalytic" evidence="2">
    <location>
        <begin position="148"/>
        <end position="307"/>
    </location>
</feature>
<gene>
    <name evidence="3" type="ORF">CQY23_15235</name>
</gene>
<comment type="caution">
    <text evidence="3">The sequence shown here is derived from an EMBL/GenBank/DDBJ whole genome shotgun (WGS) entry which is preliminary data.</text>
</comment>
<dbReference type="GO" id="GO:0006508">
    <property type="term" value="P:proteolysis"/>
    <property type="evidence" value="ECO:0007669"/>
    <property type="project" value="InterPro"/>
</dbReference>
<dbReference type="AlphaFoldDB" id="A0A2G5PJE4"/>
<feature type="region of interest" description="Disordered" evidence="1">
    <location>
        <begin position="1"/>
        <end position="39"/>
    </location>
</feature>
<evidence type="ECO:0000259" key="2">
    <source>
        <dbReference type="Pfam" id="PF00326"/>
    </source>
</evidence>
<evidence type="ECO:0000313" key="3">
    <source>
        <dbReference type="EMBL" id="PIB78094.1"/>
    </source>
</evidence>